<feature type="compositionally biased region" description="Low complexity" evidence="1">
    <location>
        <begin position="48"/>
        <end position="61"/>
    </location>
</feature>
<keyword evidence="3" id="KW-0732">Signal</keyword>
<keyword evidence="5" id="KW-1185">Reference proteome</keyword>
<evidence type="ECO:0000256" key="2">
    <source>
        <dbReference type="SAM" id="Phobius"/>
    </source>
</evidence>
<evidence type="ECO:0000256" key="1">
    <source>
        <dbReference type="SAM" id="MobiDB-lite"/>
    </source>
</evidence>
<feature type="compositionally biased region" description="Basic and acidic residues" evidence="1">
    <location>
        <begin position="32"/>
        <end position="43"/>
    </location>
</feature>
<feature type="transmembrane region" description="Helical" evidence="2">
    <location>
        <begin position="87"/>
        <end position="105"/>
    </location>
</feature>
<dbReference type="AlphaFoldDB" id="A0A6G4XNG4"/>
<gene>
    <name evidence="4" type="ORF">G6045_26190</name>
</gene>
<organism evidence="4 5">
    <name type="scientific">Streptomyces mesophilus</name>
    <dbReference type="NCBI Taxonomy" id="1775132"/>
    <lineage>
        <taxon>Bacteria</taxon>
        <taxon>Bacillati</taxon>
        <taxon>Actinomycetota</taxon>
        <taxon>Actinomycetes</taxon>
        <taxon>Kitasatosporales</taxon>
        <taxon>Streptomycetaceae</taxon>
        <taxon>Streptomyces</taxon>
    </lineage>
</organism>
<feature type="region of interest" description="Disordered" evidence="1">
    <location>
        <begin position="32"/>
        <end position="84"/>
    </location>
</feature>
<feature type="chain" id="PRO_5026311149" evidence="3">
    <location>
        <begin position="30"/>
        <end position="112"/>
    </location>
</feature>
<dbReference type="RefSeq" id="WP_165334563.1">
    <property type="nucleotide sequence ID" value="NZ_JAAKZW010000133.1"/>
</dbReference>
<sequence length="112" mass="11080">MSSARRSLLTATAAGSLLGALWFVPSATASGEQKERAAADRHGTTARPGSASAPDSGSASGVEGFSATSAGDATRLAETGSTDTTPYLAGGLTFLISGVGIFALSKRRFVGA</sequence>
<dbReference type="InterPro" id="IPR006311">
    <property type="entry name" value="TAT_signal"/>
</dbReference>
<dbReference type="NCBIfam" id="NF041528">
    <property type="entry name" value="strep_LAETG"/>
    <property type="match status" value="1"/>
</dbReference>
<protein>
    <submittedName>
        <fullName evidence="4">LPXTG cell wall anchor domain-containing protein</fullName>
    </submittedName>
</protein>
<dbReference type="Proteomes" id="UP000481109">
    <property type="component" value="Unassembled WGS sequence"/>
</dbReference>
<proteinExistence type="predicted"/>
<name>A0A6G4XNG4_9ACTN</name>
<reference evidence="4 5" key="1">
    <citation type="submission" date="2020-02" db="EMBL/GenBank/DDBJ databases">
        <title>Whole-genome analyses of novel actinobacteria.</title>
        <authorList>
            <person name="Sahin N."/>
            <person name="Tokatli A."/>
        </authorList>
    </citation>
    <scope>NUCLEOTIDE SEQUENCE [LARGE SCALE GENOMIC DNA]</scope>
    <source>
        <strain evidence="4 5">YC504</strain>
    </source>
</reference>
<comment type="caution">
    <text evidence="4">The sequence shown here is derived from an EMBL/GenBank/DDBJ whole genome shotgun (WGS) entry which is preliminary data.</text>
</comment>
<dbReference type="NCBIfam" id="TIGR01167">
    <property type="entry name" value="LPXTG_anchor"/>
    <property type="match status" value="1"/>
</dbReference>
<dbReference type="PROSITE" id="PS51318">
    <property type="entry name" value="TAT"/>
    <property type="match status" value="1"/>
</dbReference>
<keyword evidence="2" id="KW-0472">Membrane</keyword>
<accession>A0A6G4XNG4</accession>
<evidence type="ECO:0000313" key="4">
    <source>
        <dbReference type="EMBL" id="NGO79116.1"/>
    </source>
</evidence>
<evidence type="ECO:0000256" key="3">
    <source>
        <dbReference type="SAM" id="SignalP"/>
    </source>
</evidence>
<keyword evidence="2" id="KW-1133">Transmembrane helix</keyword>
<keyword evidence="2" id="KW-0812">Transmembrane</keyword>
<evidence type="ECO:0000313" key="5">
    <source>
        <dbReference type="Proteomes" id="UP000481109"/>
    </source>
</evidence>
<dbReference type="EMBL" id="JAAKZW010000133">
    <property type="protein sequence ID" value="NGO79116.1"/>
    <property type="molecule type" value="Genomic_DNA"/>
</dbReference>
<feature type="signal peptide" evidence="3">
    <location>
        <begin position="1"/>
        <end position="29"/>
    </location>
</feature>